<dbReference type="InterPro" id="IPR036962">
    <property type="entry name" value="Glyco_hydro_3_N_sf"/>
</dbReference>
<evidence type="ECO:0000259" key="8">
    <source>
        <dbReference type="Pfam" id="PF00933"/>
    </source>
</evidence>
<dbReference type="InterPro" id="IPR023393">
    <property type="entry name" value="START-like_dom_sf"/>
</dbReference>
<evidence type="ECO:0000256" key="6">
    <source>
        <dbReference type="ARBA" id="ARBA00023295"/>
    </source>
</evidence>
<dbReference type="PANTHER" id="PTHR30480">
    <property type="entry name" value="BETA-HEXOSAMINIDASE-RELATED"/>
    <property type="match status" value="1"/>
</dbReference>
<comment type="catalytic activity">
    <reaction evidence="1">
        <text>Hydrolysis of terminal non-reducing N-acetyl-D-hexosamine residues in N-acetyl-beta-D-hexosaminides.</text>
        <dbReference type="EC" id="3.2.1.52"/>
    </reaction>
</comment>
<keyword evidence="6" id="KW-0326">Glycosidase</keyword>
<keyword evidence="11" id="KW-1185">Reference proteome</keyword>
<organism evidence="10 11">
    <name type="scientific">Asanoa ferruginea</name>
    <dbReference type="NCBI Taxonomy" id="53367"/>
    <lineage>
        <taxon>Bacteria</taxon>
        <taxon>Bacillati</taxon>
        <taxon>Actinomycetota</taxon>
        <taxon>Actinomycetes</taxon>
        <taxon>Micromonosporales</taxon>
        <taxon>Micromonosporaceae</taxon>
        <taxon>Asanoa</taxon>
    </lineage>
</organism>
<comment type="similarity">
    <text evidence="3">Belongs to the AHA1 family.</text>
</comment>
<keyword evidence="5 10" id="KW-0378">Hydrolase</keyword>
<evidence type="ECO:0000313" key="10">
    <source>
        <dbReference type="EMBL" id="REF99589.1"/>
    </source>
</evidence>
<dbReference type="Pfam" id="PF00933">
    <property type="entry name" value="Glyco_hydro_3"/>
    <property type="match status" value="1"/>
</dbReference>
<dbReference type="InterPro" id="IPR013538">
    <property type="entry name" value="ASHA1/2-like_C"/>
</dbReference>
<dbReference type="EC" id="3.2.1.52" evidence="4"/>
<sequence length="561" mass="59910">MRILGSLGSAGGRGVVRMEERYGTDIDDLWSAITDPPRLARWLGDIVRDGGSYHARYHASGWEGDVRIDVCEPPRRLRVVDAGDHVTEVTLTADGDQTMLVWEARGMPLHLLPAYGAGNQIHVEDLTAYLAGRDRCDAAARFRELEPAYKVCATRAPSICPLGPKIGRSLGRVKNASVTRRRLLAGVGSAVVAGLAGCGASTAETPPRQPASPTPSPRVTDEAALRRKIASLLVVGFRGETVNSNDWIVKAIRNGLGGVILFDKELATNGPRNISSPAQVTALVKSLRQASPGRLIVSIDQEGGQVARLNPSNGFPATKSEAEIGAENSPAATRAWAQQIASSLTSIGANLNYAPVVDLNLNPNNPAIGQLGRSFSANVDVVVTNATEEIQVHRASKVKTSLKHFPGFGTATGNTDFDVVDVSATWRPIELEPFQRLIASGNADSVLVAHLLIKQLDPNLPASLSPAVVTNLLRGQLGFKGPTVSDDMQAAAITRRYGRDESVALALKAGLDLLVFANQQVYDPNVVDETLDNVVNLVRTGQLTEAQIDQAVTRVDTLRPR</sequence>
<evidence type="ECO:0000256" key="2">
    <source>
        <dbReference type="ARBA" id="ARBA00005336"/>
    </source>
</evidence>
<accession>A0A3D9ZRS6</accession>
<feature type="domain" description="Activator of Hsp90 ATPase homologue 1/2-like C-terminal" evidence="9">
    <location>
        <begin position="26"/>
        <end position="130"/>
    </location>
</feature>
<evidence type="ECO:0000256" key="4">
    <source>
        <dbReference type="ARBA" id="ARBA00012663"/>
    </source>
</evidence>
<evidence type="ECO:0000256" key="7">
    <source>
        <dbReference type="SAM" id="MobiDB-lite"/>
    </source>
</evidence>
<dbReference type="GO" id="GO:0004563">
    <property type="term" value="F:beta-N-acetylhexosaminidase activity"/>
    <property type="evidence" value="ECO:0007669"/>
    <property type="project" value="UniProtKB-EC"/>
</dbReference>
<dbReference type="Pfam" id="PF08327">
    <property type="entry name" value="AHSA1"/>
    <property type="match status" value="1"/>
</dbReference>
<evidence type="ECO:0000259" key="9">
    <source>
        <dbReference type="Pfam" id="PF08327"/>
    </source>
</evidence>
<dbReference type="PANTHER" id="PTHR30480:SF13">
    <property type="entry name" value="BETA-HEXOSAMINIDASE"/>
    <property type="match status" value="1"/>
</dbReference>
<gene>
    <name evidence="10" type="ORF">DFJ67_5628</name>
</gene>
<evidence type="ECO:0000256" key="3">
    <source>
        <dbReference type="ARBA" id="ARBA00006817"/>
    </source>
</evidence>
<dbReference type="GO" id="GO:0009254">
    <property type="term" value="P:peptidoglycan turnover"/>
    <property type="evidence" value="ECO:0007669"/>
    <property type="project" value="TreeGrafter"/>
</dbReference>
<dbReference type="Gene3D" id="3.20.20.300">
    <property type="entry name" value="Glycoside hydrolase, family 3, N-terminal domain"/>
    <property type="match status" value="1"/>
</dbReference>
<reference evidence="10 11" key="1">
    <citation type="submission" date="2018-08" db="EMBL/GenBank/DDBJ databases">
        <title>Sequencing the genomes of 1000 actinobacteria strains.</title>
        <authorList>
            <person name="Klenk H.-P."/>
        </authorList>
    </citation>
    <scope>NUCLEOTIDE SEQUENCE [LARGE SCALE GENOMIC DNA]</scope>
    <source>
        <strain evidence="10 11">DSM 44099</strain>
    </source>
</reference>
<dbReference type="SUPFAM" id="SSF51445">
    <property type="entry name" value="(Trans)glycosidases"/>
    <property type="match status" value="1"/>
</dbReference>
<comment type="caution">
    <text evidence="10">The sequence shown here is derived from an EMBL/GenBank/DDBJ whole genome shotgun (WGS) entry which is preliminary data.</text>
</comment>
<dbReference type="GO" id="GO:0005975">
    <property type="term" value="P:carbohydrate metabolic process"/>
    <property type="evidence" value="ECO:0007669"/>
    <property type="project" value="InterPro"/>
</dbReference>
<dbReference type="InterPro" id="IPR050226">
    <property type="entry name" value="NagZ_Beta-hexosaminidase"/>
</dbReference>
<name>A0A3D9ZRS6_9ACTN</name>
<dbReference type="InterPro" id="IPR017853">
    <property type="entry name" value="GH"/>
</dbReference>
<dbReference type="Proteomes" id="UP000256913">
    <property type="component" value="Unassembled WGS sequence"/>
</dbReference>
<dbReference type="AlphaFoldDB" id="A0A3D9ZRS6"/>
<comment type="similarity">
    <text evidence="2">Belongs to the glycosyl hydrolase 3 family.</text>
</comment>
<dbReference type="InterPro" id="IPR001764">
    <property type="entry name" value="Glyco_hydro_3_N"/>
</dbReference>
<dbReference type="SUPFAM" id="SSF55961">
    <property type="entry name" value="Bet v1-like"/>
    <property type="match status" value="1"/>
</dbReference>
<feature type="compositionally biased region" description="Pro residues" evidence="7">
    <location>
        <begin position="207"/>
        <end position="216"/>
    </location>
</feature>
<feature type="region of interest" description="Disordered" evidence="7">
    <location>
        <begin position="201"/>
        <end position="220"/>
    </location>
</feature>
<proteinExistence type="inferred from homology"/>
<dbReference type="Gene3D" id="3.30.530.20">
    <property type="match status" value="1"/>
</dbReference>
<evidence type="ECO:0000313" key="11">
    <source>
        <dbReference type="Proteomes" id="UP000256913"/>
    </source>
</evidence>
<protein>
    <recommendedName>
        <fullName evidence="4">beta-N-acetylhexosaminidase</fullName>
        <ecNumber evidence="4">3.2.1.52</ecNumber>
    </recommendedName>
</protein>
<evidence type="ECO:0000256" key="1">
    <source>
        <dbReference type="ARBA" id="ARBA00001231"/>
    </source>
</evidence>
<evidence type="ECO:0000256" key="5">
    <source>
        <dbReference type="ARBA" id="ARBA00022801"/>
    </source>
</evidence>
<feature type="domain" description="Glycoside hydrolase family 3 N-terminal" evidence="8">
    <location>
        <begin position="225"/>
        <end position="557"/>
    </location>
</feature>
<dbReference type="EMBL" id="QUMQ01000001">
    <property type="protein sequence ID" value="REF99589.1"/>
    <property type="molecule type" value="Genomic_DNA"/>
</dbReference>